<evidence type="ECO:0000256" key="4">
    <source>
        <dbReference type="ARBA" id="ARBA00022679"/>
    </source>
</evidence>
<evidence type="ECO:0000256" key="5">
    <source>
        <dbReference type="ARBA" id="ARBA00022741"/>
    </source>
</evidence>
<accession>A0A0G0RN48</accession>
<protein>
    <recommendedName>
        <fullName evidence="1">riboflavin kinase</fullName>
        <ecNumber evidence="1">2.7.1.26</ecNumber>
    </recommendedName>
</protein>
<feature type="domain" description="Riboflavin kinase" evidence="8">
    <location>
        <begin position="1"/>
        <end position="120"/>
    </location>
</feature>
<evidence type="ECO:0000313" key="10">
    <source>
        <dbReference type="Proteomes" id="UP000034531"/>
    </source>
</evidence>
<comment type="catalytic activity">
    <reaction evidence="7">
        <text>riboflavin + ATP = FMN + ADP + H(+)</text>
        <dbReference type="Rhea" id="RHEA:14357"/>
        <dbReference type="ChEBI" id="CHEBI:15378"/>
        <dbReference type="ChEBI" id="CHEBI:30616"/>
        <dbReference type="ChEBI" id="CHEBI:57986"/>
        <dbReference type="ChEBI" id="CHEBI:58210"/>
        <dbReference type="ChEBI" id="CHEBI:456216"/>
        <dbReference type="EC" id="2.7.1.26"/>
    </reaction>
</comment>
<dbReference type="SMART" id="SM00904">
    <property type="entry name" value="Flavokinase"/>
    <property type="match status" value="1"/>
</dbReference>
<evidence type="ECO:0000259" key="8">
    <source>
        <dbReference type="SMART" id="SM00904"/>
    </source>
</evidence>
<dbReference type="GO" id="GO:0009398">
    <property type="term" value="P:FMN biosynthetic process"/>
    <property type="evidence" value="ECO:0007669"/>
    <property type="project" value="TreeGrafter"/>
</dbReference>
<dbReference type="PANTHER" id="PTHR22749">
    <property type="entry name" value="RIBOFLAVIN KINASE/FMN ADENYLYLTRANSFERASE"/>
    <property type="match status" value="1"/>
</dbReference>
<dbReference type="GO" id="GO:0005524">
    <property type="term" value="F:ATP binding"/>
    <property type="evidence" value="ECO:0007669"/>
    <property type="project" value="UniProtKB-KW"/>
</dbReference>
<keyword evidence="3" id="KW-0288">FMN</keyword>
<dbReference type="EC" id="2.7.1.26" evidence="1"/>
<dbReference type="PATRIC" id="fig|1618405.3.peg.7"/>
<dbReference type="InterPro" id="IPR023468">
    <property type="entry name" value="Riboflavin_kinase"/>
</dbReference>
<keyword evidence="6" id="KW-0067">ATP-binding</keyword>
<dbReference type="SUPFAM" id="SSF82114">
    <property type="entry name" value="Riboflavin kinase-like"/>
    <property type="match status" value="1"/>
</dbReference>
<keyword evidence="4" id="KW-0808">Transferase</keyword>
<evidence type="ECO:0000256" key="2">
    <source>
        <dbReference type="ARBA" id="ARBA00022630"/>
    </source>
</evidence>
<dbReference type="GO" id="GO:0008531">
    <property type="term" value="F:riboflavin kinase activity"/>
    <property type="evidence" value="ECO:0007669"/>
    <property type="project" value="UniProtKB-EC"/>
</dbReference>
<comment type="caution">
    <text evidence="9">The sequence shown here is derived from an EMBL/GenBank/DDBJ whole genome shotgun (WGS) entry which is preliminary data.</text>
</comment>
<dbReference type="InterPro" id="IPR023465">
    <property type="entry name" value="Riboflavin_kinase_dom_sf"/>
</dbReference>
<organism evidence="9 10">
    <name type="scientific">Candidatus Curtissbacteria bacterium GW2011_GWA1_40_16</name>
    <dbReference type="NCBI Taxonomy" id="1618405"/>
    <lineage>
        <taxon>Bacteria</taxon>
        <taxon>Candidatus Curtissiibacteriota</taxon>
    </lineage>
</organism>
<evidence type="ECO:0000313" key="9">
    <source>
        <dbReference type="EMBL" id="KKR51321.1"/>
    </source>
</evidence>
<dbReference type="Pfam" id="PF01687">
    <property type="entry name" value="Flavokinase"/>
    <property type="match status" value="1"/>
</dbReference>
<evidence type="ECO:0000256" key="1">
    <source>
        <dbReference type="ARBA" id="ARBA00012105"/>
    </source>
</evidence>
<name>A0A0G0RN48_9BACT</name>
<evidence type="ECO:0000256" key="6">
    <source>
        <dbReference type="ARBA" id="ARBA00022840"/>
    </source>
</evidence>
<dbReference type="Proteomes" id="UP000034531">
    <property type="component" value="Unassembled WGS sequence"/>
</dbReference>
<dbReference type="GO" id="GO:0009231">
    <property type="term" value="P:riboflavin biosynthetic process"/>
    <property type="evidence" value="ECO:0007669"/>
    <property type="project" value="InterPro"/>
</dbReference>
<sequence length="121" mass="13689">MHPIILKGKVIKGKSRGAGLGFPTANIKLHQKMDQGIYISKVHLDKKTYPALTFIGAAETFAEKEVTAESYLLNFKENLYGKIISVTLLKKIRDSQKFKSAEDLIAQMEKDKKEAQIYFKI</sequence>
<dbReference type="InterPro" id="IPR015865">
    <property type="entry name" value="Riboflavin_kinase_bac/euk"/>
</dbReference>
<reference evidence="9 10" key="1">
    <citation type="journal article" date="2015" name="Nature">
        <title>rRNA introns, odd ribosomes, and small enigmatic genomes across a large radiation of phyla.</title>
        <authorList>
            <person name="Brown C.T."/>
            <person name="Hug L.A."/>
            <person name="Thomas B.C."/>
            <person name="Sharon I."/>
            <person name="Castelle C.J."/>
            <person name="Singh A."/>
            <person name="Wilkins M.J."/>
            <person name="Williams K.H."/>
            <person name="Banfield J.F."/>
        </authorList>
    </citation>
    <scope>NUCLEOTIDE SEQUENCE [LARGE SCALE GENOMIC DNA]</scope>
</reference>
<dbReference type="AlphaFoldDB" id="A0A0G0RN48"/>
<dbReference type="PANTHER" id="PTHR22749:SF6">
    <property type="entry name" value="RIBOFLAVIN KINASE"/>
    <property type="match status" value="1"/>
</dbReference>
<keyword evidence="2" id="KW-0285">Flavoprotein</keyword>
<proteinExistence type="predicted"/>
<dbReference type="EMBL" id="LBYI01000001">
    <property type="protein sequence ID" value="KKR51321.1"/>
    <property type="molecule type" value="Genomic_DNA"/>
</dbReference>
<evidence type="ECO:0000256" key="3">
    <source>
        <dbReference type="ARBA" id="ARBA00022643"/>
    </source>
</evidence>
<dbReference type="Gene3D" id="2.40.30.30">
    <property type="entry name" value="Riboflavin kinase-like"/>
    <property type="match status" value="1"/>
</dbReference>
<keyword evidence="5" id="KW-0547">Nucleotide-binding</keyword>
<gene>
    <name evidence="9" type="ORF">UT84_C0001G0006</name>
</gene>
<evidence type="ECO:0000256" key="7">
    <source>
        <dbReference type="ARBA" id="ARBA00047880"/>
    </source>
</evidence>